<comment type="catalytic activity">
    <reaction evidence="7">
        <text>L-cysteinyl-[prolipoprotein] + a 1,2-diacyl-sn-glycero-3-phospho-(1'-sn-glycerol) = an S-1,2-diacyl-sn-glyceryl-L-cysteinyl-[prolipoprotein] + sn-glycerol 1-phosphate + H(+)</text>
        <dbReference type="Rhea" id="RHEA:56712"/>
        <dbReference type="Rhea" id="RHEA-COMP:14679"/>
        <dbReference type="Rhea" id="RHEA-COMP:14680"/>
        <dbReference type="ChEBI" id="CHEBI:15378"/>
        <dbReference type="ChEBI" id="CHEBI:29950"/>
        <dbReference type="ChEBI" id="CHEBI:57685"/>
        <dbReference type="ChEBI" id="CHEBI:64716"/>
        <dbReference type="ChEBI" id="CHEBI:140658"/>
        <dbReference type="EC" id="2.5.1.145"/>
    </reaction>
</comment>
<dbReference type="GO" id="GO:0008961">
    <property type="term" value="F:phosphatidylglycerol-prolipoprotein diacylglyceryl transferase activity"/>
    <property type="evidence" value="ECO:0007669"/>
    <property type="project" value="UniProtKB-UniRule"/>
</dbReference>
<dbReference type="RefSeq" id="WP_106389539.1">
    <property type="nucleotide sequence ID" value="NZ_PVNK01000005.1"/>
</dbReference>
<feature type="region of interest" description="Disordered" evidence="8">
    <location>
        <begin position="292"/>
        <end position="348"/>
    </location>
</feature>
<proteinExistence type="inferred from homology"/>
<feature type="transmembrane region" description="Helical" evidence="7">
    <location>
        <begin position="258"/>
        <end position="282"/>
    </location>
</feature>
<gene>
    <name evidence="9" type="primary">lgt_1</name>
    <name evidence="7" type="synonym">lgt</name>
    <name evidence="9" type="ORF">ENSA5_00550</name>
</gene>
<evidence type="ECO:0000256" key="6">
    <source>
        <dbReference type="ARBA" id="ARBA00023136"/>
    </source>
</evidence>
<feature type="transmembrane region" description="Helical" evidence="7">
    <location>
        <begin position="213"/>
        <end position="231"/>
    </location>
</feature>
<evidence type="ECO:0000256" key="5">
    <source>
        <dbReference type="ARBA" id="ARBA00022989"/>
    </source>
</evidence>
<evidence type="ECO:0000256" key="7">
    <source>
        <dbReference type="HAMAP-Rule" id="MF_01147"/>
    </source>
</evidence>
<keyword evidence="2 7" id="KW-1003">Cell membrane</keyword>
<dbReference type="AlphaFoldDB" id="A0A2S9YKS6"/>
<keyword evidence="6 7" id="KW-0472">Membrane</keyword>
<feature type="transmembrane region" description="Helical" evidence="7">
    <location>
        <begin position="88"/>
        <end position="107"/>
    </location>
</feature>
<comment type="subcellular location">
    <subcellularLocation>
        <location evidence="7">Cell membrane</location>
        <topology evidence="7">Multi-pass membrane protein</topology>
    </subcellularLocation>
</comment>
<dbReference type="InterPro" id="IPR016024">
    <property type="entry name" value="ARM-type_fold"/>
</dbReference>
<dbReference type="PANTHER" id="PTHR30589:SF0">
    <property type="entry name" value="PHOSPHATIDYLGLYCEROL--PROLIPOPROTEIN DIACYLGLYCERYL TRANSFERASE"/>
    <property type="match status" value="1"/>
</dbReference>
<dbReference type="InterPro" id="IPR001640">
    <property type="entry name" value="Lgt"/>
</dbReference>
<keyword evidence="3 7" id="KW-0808">Transferase</keyword>
<dbReference type="HAMAP" id="MF_01147">
    <property type="entry name" value="Lgt"/>
    <property type="match status" value="1"/>
</dbReference>
<feature type="transmembrane region" description="Helical" evidence="7">
    <location>
        <begin position="13"/>
        <end position="30"/>
    </location>
</feature>
<evidence type="ECO:0000313" key="10">
    <source>
        <dbReference type="Proteomes" id="UP000237968"/>
    </source>
</evidence>
<dbReference type="EMBL" id="PVNK01000005">
    <property type="protein sequence ID" value="PRQ05735.1"/>
    <property type="molecule type" value="Genomic_DNA"/>
</dbReference>
<dbReference type="EC" id="2.5.1.145" evidence="7"/>
<accession>A0A2S9YKS6</accession>
<dbReference type="GO" id="GO:0042158">
    <property type="term" value="P:lipoprotein biosynthetic process"/>
    <property type="evidence" value="ECO:0007669"/>
    <property type="project" value="UniProtKB-UniRule"/>
</dbReference>
<keyword evidence="5 7" id="KW-1133">Transmembrane helix</keyword>
<evidence type="ECO:0000256" key="2">
    <source>
        <dbReference type="ARBA" id="ARBA00022475"/>
    </source>
</evidence>
<comment type="pathway">
    <text evidence="7">Protein modification; lipoprotein biosynthesis (diacylglyceryl transfer).</text>
</comment>
<dbReference type="PANTHER" id="PTHR30589">
    <property type="entry name" value="PROLIPOPROTEIN DIACYLGLYCERYL TRANSFERASE"/>
    <property type="match status" value="1"/>
</dbReference>
<organism evidence="9 10">
    <name type="scientific">Enhygromyxa salina</name>
    <dbReference type="NCBI Taxonomy" id="215803"/>
    <lineage>
        <taxon>Bacteria</taxon>
        <taxon>Pseudomonadati</taxon>
        <taxon>Myxococcota</taxon>
        <taxon>Polyangia</taxon>
        <taxon>Nannocystales</taxon>
        <taxon>Nannocystaceae</taxon>
        <taxon>Enhygromyxa</taxon>
    </lineage>
</organism>
<dbReference type="OrthoDB" id="871140at2"/>
<feature type="binding site" evidence="7">
    <location>
        <position position="147"/>
    </location>
    <ligand>
        <name>a 1,2-diacyl-sn-glycero-3-phospho-(1'-sn-glycerol)</name>
        <dbReference type="ChEBI" id="CHEBI:64716"/>
    </ligand>
</feature>
<keyword evidence="10" id="KW-1185">Reference proteome</keyword>
<keyword evidence="4 7" id="KW-0812">Transmembrane</keyword>
<keyword evidence="9" id="KW-0449">Lipoprotein</keyword>
<feature type="compositionally biased region" description="Acidic residues" evidence="8">
    <location>
        <begin position="297"/>
        <end position="348"/>
    </location>
</feature>
<evidence type="ECO:0000313" key="9">
    <source>
        <dbReference type="EMBL" id="PRQ05735.1"/>
    </source>
</evidence>
<evidence type="ECO:0000256" key="3">
    <source>
        <dbReference type="ARBA" id="ARBA00022679"/>
    </source>
</evidence>
<reference evidence="9 10" key="1">
    <citation type="submission" date="2018-03" db="EMBL/GenBank/DDBJ databases">
        <title>Draft Genome Sequences of the Obligatory Marine Myxobacteria Enhygromyxa salina SWB005.</title>
        <authorList>
            <person name="Poehlein A."/>
            <person name="Moghaddam J.A."/>
            <person name="Harms H."/>
            <person name="Alanjari M."/>
            <person name="Koenig G.M."/>
            <person name="Daniel R."/>
            <person name="Schaeberle T.F."/>
        </authorList>
    </citation>
    <scope>NUCLEOTIDE SEQUENCE [LARGE SCALE GENOMIC DNA]</scope>
    <source>
        <strain evidence="9 10">SWB005</strain>
    </source>
</reference>
<comment type="similarity">
    <text evidence="1 7">Belongs to the Lgt family.</text>
</comment>
<evidence type="ECO:0000256" key="4">
    <source>
        <dbReference type="ARBA" id="ARBA00022692"/>
    </source>
</evidence>
<feature type="transmembrane region" description="Helical" evidence="7">
    <location>
        <begin position="50"/>
        <end position="68"/>
    </location>
</feature>
<comment type="function">
    <text evidence="7">Catalyzes the transfer of the diacylglyceryl group from phosphatidylglycerol to the sulfhydryl group of the N-terminal cysteine of a prolipoprotein, the first step in the formation of mature lipoproteins.</text>
</comment>
<dbReference type="Proteomes" id="UP000237968">
    <property type="component" value="Unassembled WGS sequence"/>
</dbReference>
<keyword evidence="9" id="KW-0328">Glycosyltransferase</keyword>
<evidence type="ECO:0000256" key="1">
    <source>
        <dbReference type="ARBA" id="ARBA00007150"/>
    </source>
</evidence>
<name>A0A2S9YKS6_9BACT</name>
<protein>
    <recommendedName>
        <fullName evidence="7">Phosphatidylglycerol--prolipoprotein diacylglyceryl transferase</fullName>
        <ecNumber evidence="7">2.5.1.145</ecNumber>
    </recommendedName>
</protein>
<dbReference type="GO" id="GO:0005886">
    <property type="term" value="C:plasma membrane"/>
    <property type="evidence" value="ECO:0007669"/>
    <property type="project" value="UniProtKB-SubCell"/>
</dbReference>
<evidence type="ECO:0000256" key="8">
    <source>
        <dbReference type="SAM" id="MobiDB-lite"/>
    </source>
</evidence>
<comment type="caution">
    <text evidence="9">The sequence shown here is derived from an EMBL/GenBank/DDBJ whole genome shotgun (WGS) entry which is preliminary data.</text>
</comment>
<dbReference type="UniPathway" id="UPA00664"/>
<dbReference type="Pfam" id="PF01790">
    <property type="entry name" value="LGT"/>
    <property type="match status" value="1"/>
</dbReference>
<sequence>MFYEPFHLGPLRIAPYGIMVALGLLAAIVLGGRENQRIKLMTPELFEKVALWTVLWGLIVSRLFYVLTDLSRFMDDPGSIIAIWQGGLVFYGGPIGAVCYLVYHFVLKKSGPREGTRVETLKQGWQRLLRFFDLGAPMLALAHAFGRLGCLCAGCCYGAAHDGGFALHYPEGSPAYAGGMGRYPIPLVESGIELMLFLWLMNLRLKKRFHGQVMLHYVIFYPIARFVLEMFRGDSVRGYVMKLETPGLNEALGLDPTIPVMMTTSQFISLFVVTAAIVLVFVGKRASADGPIPEAAWWEDEDEDEDEADEDEDEAEEADEDEADEDEAEAEEADEDEDEDEDEDDERD</sequence>
<dbReference type="SUPFAM" id="SSF48371">
    <property type="entry name" value="ARM repeat"/>
    <property type="match status" value="1"/>
</dbReference>